<sequence length="236" mass="24828">MEIWVPDKVKGVVLFSTGHGSWPEKYDAIATAWKAAGFAVIAPVHVDSLHYPDRDKFSREASFGERIADMKAASAYAARIWPGKPVIAAGHSFGTLTALCLGGGLANLGNFRDPTVKAVLGFSSPGRIPGLIGPDAYAGDTLPVMIVTGDQDTVPGLVTDWHDHLLPIQTSPAGNKLAVTYSGAAHELIGHPADVNYASAASVSIAFLKAYALGDQGAMTVLRNGKDSTGASWFRR</sequence>
<accession>A0ABU4A1R4</accession>
<dbReference type="InterPro" id="IPR029058">
    <property type="entry name" value="AB_hydrolase_fold"/>
</dbReference>
<evidence type="ECO:0000313" key="1">
    <source>
        <dbReference type="EMBL" id="MDV5825706.1"/>
    </source>
</evidence>
<dbReference type="EMBL" id="JAPTHD010000016">
    <property type="protein sequence ID" value="MDV5825706.1"/>
    <property type="molecule type" value="Genomic_DNA"/>
</dbReference>
<protein>
    <recommendedName>
        <fullName evidence="3">Alpha/beta hydrolase</fullName>
    </recommendedName>
</protein>
<organism evidence="1 2">
    <name type="scientific">Sphingobium naphthae</name>
    <dbReference type="NCBI Taxonomy" id="1886786"/>
    <lineage>
        <taxon>Bacteria</taxon>
        <taxon>Pseudomonadati</taxon>
        <taxon>Pseudomonadota</taxon>
        <taxon>Alphaproteobacteria</taxon>
        <taxon>Sphingomonadales</taxon>
        <taxon>Sphingomonadaceae</taxon>
        <taxon>Sphingobium</taxon>
    </lineage>
</organism>
<proteinExistence type="predicted"/>
<evidence type="ECO:0000313" key="2">
    <source>
        <dbReference type="Proteomes" id="UP001185984"/>
    </source>
</evidence>
<dbReference type="SUPFAM" id="SSF53474">
    <property type="entry name" value="alpha/beta-Hydrolases"/>
    <property type="match status" value="1"/>
</dbReference>
<evidence type="ECO:0008006" key="3">
    <source>
        <dbReference type="Google" id="ProtNLM"/>
    </source>
</evidence>
<keyword evidence="2" id="KW-1185">Reference proteome</keyword>
<comment type="caution">
    <text evidence="1">The sequence shown here is derived from an EMBL/GenBank/DDBJ whole genome shotgun (WGS) entry which is preliminary data.</text>
</comment>
<dbReference type="RefSeq" id="WP_317518049.1">
    <property type="nucleotide sequence ID" value="NZ_JAPTHD010000016.1"/>
</dbReference>
<name>A0ABU4A1R4_9SPHN</name>
<dbReference type="Proteomes" id="UP001185984">
    <property type="component" value="Unassembled WGS sequence"/>
</dbReference>
<reference evidence="2" key="1">
    <citation type="journal article" date="2022" name="J Environ Chem Eng">
        <title>Biodegradation of petroleum oil using a constructed nonpathogenic and heavy metal-tolerant bacterial consortium isolated from marine sponges.</title>
        <authorList>
            <person name="Dechsakulwatana C."/>
            <person name="Rungsihiranrut A."/>
            <person name="Muangchinda C."/>
            <person name="Ningthoujam R."/>
            <person name="Klankeo P."/>
            <person name="Pinyakong O."/>
        </authorList>
    </citation>
    <scope>NUCLEOTIDE SEQUENCE [LARGE SCALE GENOMIC DNA]</scope>
    <source>
        <strain evidence="2">MO2-4</strain>
    </source>
</reference>
<dbReference type="Gene3D" id="3.40.50.1820">
    <property type="entry name" value="alpha/beta hydrolase"/>
    <property type="match status" value="1"/>
</dbReference>
<gene>
    <name evidence="1" type="ORF">O0R41_19050</name>
</gene>